<feature type="region of interest" description="Disordered" evidence="1">
    <location>
        <begin position="28"/>
        <end position="71"/>
    </location>
</feature>
<evidence type="ECO:0000256" key="1">
    <source>
        <dbReference type="SAM" id="MobiDB-lite"/>
    </source>
</evidence>
<name>A0A3L8A545_9BACE</name>
<comment type="caution">
    <text evidence="2">The sequence shown here is derived from an EMBL/GenBank/DDBJ whole genome shotgun (WGS) entry which is preliminary data.</text>
</comment>
<protein>
    <submittedName>
        <fullName evidence="2">Uncharacterized protein</fullName>
    </submittedName>
</protein>
<dbReference type="EMBL" id="RAZM01000054">
    <property type="protein sequence ID" value="RLT79315.1"/>
    <property type="molecule type" value="Genomic_DNA"/>
</dbReference>
<dbReference type="Proteomes" id="UP000267159">
    <property type="component" value="Unassembled WGS sequence"/>
</dbReference>
<feature type="compositionally biased region" description="Basic and acidic residues" evidence="1">
    <location>
        <begin position="49"/>
        <end position="60"/>
    </location>
</feature>
<reference evidence="2 3" key="1">
    <citation type="submission" date="2018-09" db="EMBL/GenBank/DDBJ databases">
        <title>Murine metabolic-syndrome-specific gut microbial biobank.</title>
        <authorList>
            <person name="Liu C."/>
        </authorList>
    </citation>
    <scope>NUCLEOTIDE SEQUENCE [LARGE SCALE GENOMIC DNA]</scope>
    <source>
        <strain evidence="2 3">0.1X-D8-26</strain>
    </source>
</reference>
<evidence type="ECO:0000313" key="3">
    <source>
        <dbReference type="Proteomes" id="UP000267159"/>
    </source>
</evidence>
<feature type="compositionally biased region" description="Polar residues" evidence="1">
    <location>
        <begin position="28"/>
        <end position="41"/>
    </location>
</feature>
<dbReference type="AlphaFoldDB" id="A0A3L8A545"/>
<evidence type="ECO:0000313" key="2">
    <source>
        <dbReference type="EMBL" id="RLT79315.1"/>
    </source>
</evidence>
<accession>A0A3L8A545</accession>
<sequence length="71" mass="7888">MGFIEKNCSSFPLVGKNFCRKNLHIKTPSPTSLCETKTTDPTGRRIKKKSDLRETGKKFSETSTPSPLKSA</sequence>
<organism evidence="2 3">
    <name type="scientific">Bacteroides acidifaciens</name>
    <dbReference type="NCBI Taxonomy" id="85831"/>
    <lineage>
        <taxon>Bacteria</taxon>
        <taxon>Pseudomonadati</taxon>
        <taxon>Bacteroidota</taxon>
        <taxon>Bacteroidia</taxon>
        <taxon>Bacteroidales</taxon>
        <taxon>Bacteroidaceae</taxon>
        <taxon>Bacteroides</taxon>
    </lineage>
</organism>
<proteinExistence type="predicted"/>
<feature type="compositionally biased region" description="Polar residues" evidence="1">
    <location>
        <begin position="61"/>
        <end position="71"/>
    </location>
</feature>
<gene>
    <name evidence="2" type="ORF">D7Y07_14370</name>
</gene>